<evidence type="ECO:0000313" key="2">
    <source>
        <dbReference type="EMBL" id="KAK1338350.1"/>
    </source>
</evidence>
<feature type="compositionally biased region" description="Polar residues" evidence="1">
    <location>
        <begin position="8"/>
        <end position="20"/>
    </location>
</feature>
<protein>
    <submittedName>
        <fullName evidence="2">Uncharacterized protein</fullName>
    </submittedName>
</protein>
<reference evidence="2" key="1">
    <citation type="submission" date="2023-06" db="EMBL/GenBank/DDBJ databases">
        <title>Reference genome for the Northern bat (Eptesicus nilssonii), a most northern bat species.</title>
        <authorList>
            <person name="Laine V.N."/>
            <person name="Pulliainen A.T."/>
            <person name="Lilley T.M."/>
        </authorList>
    </citation>
    <scope>NUCLEOTIDE SEQUENCE</scope>
    <source>
        <strain evidence="2">BLF_Eptnil</strain>
        <tissue evidence="2">Kidney</tissue>
    </source>
</reference>
<feature type="region of interest" description="Disordered" evidence="1">
    <location>
        <begin position="1"/>
        <end position="46"/>
    </location>
</feature>
<comment type="caution">
    <text evidence="2">The sequence shown here is derived from an EMBL/GenBank/DDBJ whole genome shotgun (WGS) entry which is preliminary data.</text>
</comment>
<name>A0AA40HW19_CNENI</name>
<dbReference type="Proteomes" id="UP001177744">
    <property type="component" value="Unassembled WGS sequence"/>
</dbReference>
<evidence type="ECO:0000313" key="3">
    <source>
        <dbReference type="Proteomes" id="UP001177744"/>
    </source>
</evidence>
<accession>A0AA40HW19</accession>
<dbReference type="AlphaFoldDB" id="A0AA40HW19"/>
<sequence length="343" mass="36293">MYTGGDFYNTSRDAATQLTPEQRRKDEKTGTFLSTPQGSPFKQLSAEGLPQVNVTPGERGAGAPQKVSSLPWPFAASATTLNLLMELHGIPTAVSPHGGWAAAAVRPDPGPHLMLCPLSALRLDTTTPHPLWTGAAAAALCPASQIPSHSFDPAPLGGAPAAAALCRPTLYRGAQYLKQGLAPKCTINDDSIDSTNDAEKENFPIKFLNSITPLGMLCHKLKLKVMELHRKHLLVLILLIYQRPDARRFVQEWVFLPLAAGTAFALAGAAFPPSHTAQRPGAAGVVRNACIVAMHSHLLLAPALLTPTAGAQCLSRLLGTISGCEQRLPALITPEGFSTSPCS</sequence>
<organism evidence="2 3">
    <name type="scientific">Cnephaeus nilssonii</name>
    <name type="common">Northern bat</name>
    <name type="synonym">Eptesicus nilssonii</name>
    <dbReference type="NCBI Taxonomy" id="3371016"/>
    <lineage>
        <taxon>Eukaryota</taxon>
        <taxon>Metazoa</taxon>
        <taxon>Chordata</taxon>
        <taxon>Craniata</taxon>
        <taxon>Vertebrata</taxon>
        <taxon>Euteleostomi</taxon>
        <taxon>Mammalia</taxon>
        <taxon>Eutheria</taxon>
        <taxon>Laurasiatheria</taxon>
        <taxon>Chiroptera</taxon>
        <taxon>Yangochiroptera</taxon>
        <taxon>Vespertilionidae</taxon>
        <taxon>Cnephaeus</taxon>
    </lineage>
</organism>
<dbReference type="EMBL" id="JAULJE010000010">
    <property type="protein sequence ID" value="KAK1338350.1"/>
    <property type="molecule type" value="Genomic_DNA"/>
</dbReference>
<keyword evidence="3" id="KW-1185">Reference proteome</keyword>
<evidence type="ECO:0000256" key="1">
    <source>
        <dbReference type="SAM" id="MobiDB-lite"/>
    </source>
</evidence>
<proteinExistence type="predicted"/>
<feature type="compositionally biased region" description="Polar residues" evidence="1">
    <location>
        <begin position="31"/>
        <end position="42"/>
    </location>
</feature>
<gene>
    <name evidence="2" type="ORF">QTO34_001466</name>
</gene>